<keyword evidence="1" id="KW-0812">Transmembrane</keyword>
<name>A0ABZ1C845_9BACT</name>
<keyword evidence="1" id="KW-1133">Transmembrane helix</keyword>
<evidence type="ECO:0000313" key="3">
    <source>
        <dbReference type="Proteomes" id="UP000738431"/>
    </source>
</evidence>
<dbReference type="EMBL" id="CP139781">
    <property type="protein sequence ID" value="WRQ87560.1"/>
    <property type="molecule type" value="Genomic_DNA"/>
</dbReference>
<proteinExistence type="predicted"/>
<evidence type="ECO:0000313" key="2">
    <source>
        <dbReference type="EMBL" id="WRQ87560.1"/>
    </source>
</evidence>
<feature type="transmembrane region" description="Helical" evidence="1">
    <location>
        <begin position="219"/>
        <end position="237"/>
    </location>
</feature>
<evidence type="ECO:0008006" key="4">
    <source>
        <dbReference type="Google" id="ProtNLM"/>
    </source>
</evidence>
<feature type="transmembrane region" description="Helical" evidence="1">
    <location>
        <begin position="435"/>
        <end position="453"/>
    </location>
</feature>
<feature type="transmembrane region" description="Helical" evidence="1">
    <location>
        <begin position="194"/>
        <end position="213"/>
    </location>
</feature>
<feature type="transmembrane region" description="Helical" evidence="1">
    <location>
        <begin position="90"/>
        <end position="109"/>
    </location>
</feature>
<feature type="transmembrane region" description="Helical" evidence="1">
    <location>
        <begin position="249"/>
        <end position="278"/>
    </location>
</feature>
<dbReference type="Proteomes" id="UP000738431">
    <property type="component" value="Chromosome"/>
</dbReference>
<dbReference type="RefSeq" id="WP_221030279.1">
    <property type="nucleotide sequence ID" value="NZ_CP139781.1"/>
</dbReference>
<organism evidence="2 3">
    <name type="scientific">Actomonas aquatica</name>
    <dbReference type="NCBI Taxonomy" id="2866162"/>
    <lineage>
        <taxon>Bacteria</taxon>
        <taxon>Pseudomonadati</taxon>
        <taxon>Verrucomicrobiota</taxon>
        <taxon>Opitutia</taxon>
        <taxon>Opitutales</taxon>
        <taxon>Opitutaceae</taxon>
        <taxon>Actomonas</taxon>
    </lineage>
</organism>
<feature type="transmembrane region" description="Helical" evidence="1">
    <location>
        <begin position="39"/>
        <end position="70"/>
    </location>
</feature>
<feature type="transmembrane region" description="Helical" evidence="1">
    <location>
        <begin position="168"/>
        <end position="187"/>
    </location>
</feature>
<protein>
    <recommendedName>
        <fullName evidence="4">Glycosyltransferase RgtA/B/C/D-like domain-containing protein</fullName>
    </recommendedName>
</protein>
<reference evidence="2 3" key="1">
    <citation type="submission" date="2023-12" db="EMBL/GenBank/DDBJ databases">
        <title>Description of an unclassified Opitutus bacterium of Verrucomicrobiota.</title>
        <authorList>
            <person name="Zhang D.-F."/>
        </authorList>
    </citation>
    <scope>NUCLEOTIDE SEQUENCE [LARGE SCALE GENOMIC DNA]</scope>
    <source>
        <strain evidence="2 3">WL0086</strain>
    </source>
</reference>
<evidence type="ECO:0000256" key="1">
    <source>
        <dbReference type="SAM" id="Phobius"/>
    </source>
</evidence>
<gene>
    <name evidence="2" type="ORF">K1X11_022320</name>
</gene>
<accession>A0ABZ1C845</accession>
<feature type="transmembrane region" description="Helical" evidence="1">
    <location>
        <begin position="465"/>
        <end position="484"/>
    </location>
</feature>
<feature type="transmembrane region" description="Helical" evidence="1">
    <location>
        <begin position="530"/>
        <end position="548"/>
    </location>
</feature>
<feature type="transmembrane region" description="Helical" evidence="1">
    <location>
        <begin position="411"/>
        <end position="429"/>
    </location>
</feature>
<feature type="transmembrane region" description="Helical" evidence="1">
    <location>
        <begin position="376"/>
        <end position="399"/>
    </location>
</feature>
<keyword evidence="1" id="KW-0472">Membrane</keyword>
<sequence>MSCLLLFGFLTFAVGPLLIPARCGDGATRVTMGIGASLLLTYLVGFTTYALALPATALFGTVAIAAGLVVRRCTVLIALWSETDLRHLMLLWLAVAAWTCGWGMTVQVFSGAGWAGDWVEHYERALFFAEHWPVDHLFLYRYPLAARPPLLNVVIATYFDLTGGGFGTYQLLMLLTASVVFWPLVLLQRRFAGATASNPIWSAVLLMALPSYVQQATFLWTKLQTAFFILLAFALLHQTFPSPRWRSRIVFLCLAAAALTHFSAGPWIAALGLALAVAGRLPKSWRQWRDWIVDAVPAVLVSAPWFIWSCWRLGVTTTFGSNTSLSPGMEMSWSQRLEFMEVNFRSTLLPAFLRGDGAGTVFAHDSLGRFRDACFFLFQSNLPLLAGTTGFAIALWLLARLPRPWPRDTGRFWAVVILTALVLGIATHSTPNPDGVANISLLPLALLAIAWIAARVPTSTAPRQLLVAGLSIDLLLGILLHFGVQSLLLLRWLYPDLNDIERVQLVGQPAWVNLQYAQLFEVRLFSALPGGGYVASALLATAISLLLVSHRLRRSCQ</sequence>
<keyword evidence="3" id="KW-1185">Reference proteome</keyword>